<organism evidence="1 2">
    <name type="scientific">Listeria booriae</name>
    <dbReference type="NCBI Taxonomy" id="1552123"/>
    <lineage>
        <taxon>Bacteria</taxon>
        <taxon>Bacillati</taxon>
        <taxon>Bacillota</taxon>
        <taxon>Bacilli</taxon>
        <taxon>Bacillales</taxon>
        <taxon>Listeriaceae</taxon>
        <taxon>Listeria</taxon>
    </lineage>
</organism>
<dbReference type="AlphaFoldDB" id="A0A842APM8"/>
<name>A0A842APM8_9LIST</name>
<gene>
    <name evidence="1" type="ORF">HB904_17855</name>
</gene>
<dbReference type="Proteomes" id="UP000574104">
    <property type="component" value="Unassembled WGS sequence"/>
</dbReference>
<comment type="caution">
    <text evidence="1">The sequence shown here is derived from an EMBL/GenBank/DDBJ whole genome shotgun (WGS) entry which is preliminary data.</text>
</comment>
<proteinExistence type="predicted"/>
<evidence type="ECO:0000313" key="1">
    <source>
        <dbReference type="EMBL" id="MBC1618045.1"/>
    </source>
</evidence>
<accession>A0A842APM8</accession>
<reference evidence="1 2" key="1">
    <citation type="submission" date="2020-03" db="EMBL/GenBank/DDBJ databases">
        <title>Soil Listeria distribution.</title>
        <authorList>
            <person name="Liao J."/>
            <person name="Wiedmann M."/>
        </authorList>
    </citation>
    <scope>NUCLEOTIDE SEQUENCE [LARGE SCALE GENOMIC DNA]</scope>
    <source>
        <strain evidence="1 2">FSL L7-1299</strain>
    </source>
</reference>
<evidence type="ECO:0000313" key="2">
    <source>
        <dbReference type="Proteomes" id="UP000574104"/>
    </source>
</evidence>
<dbReference type="EMBL" id="JAARSH010000018">
    <property type="protein sequence ID" value="MBC1618045.1"/>
    <property type="molecule type" value="Genomic_DNA"/>
</dbReference>
<sequence>MITYEEEQLRQQAQRDYQTFIGNKQAIVSKISILLFDKKHTPMESLQMRLEAIAGIQLEEKVPNQTLQLVSDHLAALSTVGTEKEQQAYLELEKRMLDQRRHLWRLLT</sequence>
<dbReference type="RefSeq" id="WP_185434491.1">
    <property type="nucleotide sequence ID" value="NZ_JAARSH010000018.1"/>
</dbReference>
<protein>
    <submittedName>
        <fullName evidence="1">Uncharacterized protein</fullName>
    </submittedName>
</protein>